<name>A0A5J6MNH7_9PROT</name>
<sequence length="661" mass="69980">MPIAAPSPAIILTGTEQPNVVGRTLKAGPLTAELENGALRTIRFGGVEVLRTVAFLVRDENWGTFDPAISDLKVTEAADGFTVSYKAVYADAKRRIRLEAQIAGKSDGSLKFEANAAPETDFLTNRTGFVVLHPLKGVAGHPVKIEHVDGRKVTDKFPAIVDPVQPFLEIRALSHEVAPGVWATTRMEGDTFEMEDHRNWCDASYKTYVRPLALPWPYTLKKGESFKQSVSLSFSGAAPKPAAGADAAGGITVSLGEAGGGKLPRIGLGLPAEEGAPSLAAADLLKRAGPQLLVAQIDLRQKHGARELETYKKIGEATGAGIVLEITLPGQTDDPAEELAPLAKALSESGLEPAAIAVSPAVDLKAVLPGSKGPKVPPLEKIYAAARKLFPGVTLGGGMFSFFTELNRKRPPAKLLDYVTHTSSPIVHAADDRSVMETLEALPYQVQSTRAFIEGKPYWVGPSAIGARDNPYGAASSANPHNQRVCLAQMDPRQRGLFGAAWNLGYIAAFARGGLDVVSLGATTGPLGIVYRKTGDTQPFFDGLGQAAVYPVYHVIADLAAAAGEDLVATASSEPGKVEAFAARGPHGTHLWVANLTDQKQMVALSNMPAGPAKLRMLDENSFVEATTQPAWFATSGGPLDLKAPLRLGAYAVARIDWSSK</sequence>
<feature type="domain" description="D-apionate lactonase TIM barrel" evidence="2">
    <location>
        <begin position="266"/>
        <end position="564"/>
    </location>
</feature>
<feature type="domain" description="D-apionate lactonase C-terminal" evidence="3">
    <location>
        <begin position="575"/>
        <end position="656"/>
    </location>
</feature>
<dbReference type="KEGG" id="htq:FRZ44_45450"/>
<evidence type="ECO:0000313" key="5">
    <source>
        <dbReference type="Proteomes" id="UP000326202"/>
    </source>
</evidence>
<reference evidence="4 5" key="1">
    <citation type="submission" date="2019-08" db="EMBL/GenBank/DDBJ databases">
        <title>Hyperibacter terrae gen. nov., sp. nov. and Hyperibacter viscosus sp. nov., two new members in the family Rhodospirillaceae isolated from the rhizosphere of Hypericum perforatum.</title>
        <authorList>
            <person name="Noviana Z."/>
        </authorList>
    </citation>
    <scope>NUCLEOTIDE SEQUENCE [LARGE SCALE GENOMIC DNA]</scope>
    <source>
        <strain evidence="4 5">R5913</strain>
    </source>
</reference>
<dbReference type="InterPro" id="IPR058789">
    <property type="entry name" value="ApnL_C"/>
</dbReference>
<evidence type="ECO:0000259" key="2">
    <source>
        <dbReference type="Pfam" id="PF25838"/>
    </source>
</evidence>
<dbReference type="Pfam" id="PF25837">
    <property type="entry name" value="Apionate_lact_N"/>
    <property type="match status" value="1"/>
</dbReference>
<dbReference type="AlphaFoldDB" id="A0A5J6MNH7"/>
<proteinExistence type="predicted"/>
<dbReference type="InterPro" id="IPR058787">
    <property type="entry name" value="ApnL_M"/>
</dbReference>
<protein>
    <submittedName>
        <fullName evidence="4">Uncharacterized protein</fullName>
    </submittedName>
</protein>
<gene>
    <name evidence="4" type="ORF">FRZ44_45450</name>
</gene>
<evidence type="ECO:0000313" key="4">
    <source>
        <dbReference type="EMBL" id="QEX19232.1"/>
    </source>
</evidence>
<dbReference type="EMBL" id="CP042906">
    <property type="protein sequence ID" value="QEX19232.1"/>
    <property type="molecule type" value="Genomic_DNA"/>
</dbReference>
<feature type="domain" description="D-apionate lactonase N-terminal" evidence="1">
    <location>
        <begin position="11"/>
        <end position="236"/>
    </location>
</feature>
<dbReference type="InterPro" id="IPR058788">
    <property type="entry name" value="ApnL_N"/>
</dbReference>
<evidence type="ECO:0000259" key="3">
    <source>
        <dbReference type="Pfam" id="PF25839"/>
    </source>
</evidence>
<organism evidence="4 5">
    <name type="scientific">Hypericibacter terrae</name>
    <dbReference type="NCBI Taxonomy" id="2602015"/>
    <lineage>
        <taxon>Bacteria</taxon>
        <taxon>Pseudomonadati</taxon>
        <taxon>Pseudomonadota</taxon>
        <taxon>Alphaproteobacteria</taxon>
        <taxon>Rhodospirillales</taxon>
        <taxon>Dongiaceae</taxon>
        <taxon>Hypericibacter</taxon>
    </lineage>
</organism>
<evidence type="ECO:0000259" key="1">
    <source>
        <dbReference type="Pfam" id="PF25837"/>
    </source>
</evidence>
<dbReference type="Pfam" id="PF25838">
    <property type="entry name" value="Apionate_lact_M"/>
    <property type="match status" value="1"/>
</dbReference>
<dbReference type="RefSeq" id="WP_151179318.1">
    <property type="nucleotide sequence ID" value="NZ_CP042906.1"/>
</dbReference>
<dbReference type="Pfam" id="PF25839">
    <property type="entry name" value="Apionate_lact_C"/>
    <property type="match status" value="1"/>
</dbReference>
<keyword evidence="5" id="KW-1185">Reference proteome</keyword>
<accession>A0A5J6MNH7</accession>
<dbReference type="OrthoDB" id="931854at2"/>
<dbReference type="Proteomes" id="UP000326202">
    <property type="component" value="Chromosome"/>
</dbReference>